<evidence type="ECO:0000256" key="1">
    <source>
        <dbReference type="ARBA" id="ARBA00010116"/>
    </source>
</evidence>
<dbReference type="InterPro" id="IPR008964">
    <property type="entry name" value="Invasin/intimin_cell_adhesion"/>
</dbReference>
<dbReference type="InterPro" id="IPR013783">
    <property type="entry name" value="Ig-like_fold"/>
</dbReference>
<gene>
    <name evidence="3" type="ORF">J421_1085</name>
</gene>
<dbReference type="STRING" id="861299.J421_1085"/>
<feature type="domain" description="Big-1" evidence="2">
    <location>
        <begin position="257"/>
        <end position="353"/>
    </location>
</feature>
<proteinExistence type="inferred from homology"/>
<evidence type="ECO:0000313" key="4">
    <source>
        <dbReference type="Proteomes" id="UP000019151"/>
    </source>
</evidence>
<dbReference type="EMBL" id="CP007128">
    <property type="protein sequence ID" value="AHG88622.1"/>
    <property type="molecule type" value="Genomic_DNA"/>
</dbReference>
<dbReference type="PATRIC" id="fig|861299.3.peg.1101"/>
<sequence>MLWDTRTRVKGFFDNCRAGWAVGRSMSRFRLLAPMVGTSLLVGACGGTDVEPPTPAAVVAGTSQSVSARVGDSVAVVVRVVGTDGRGLPGQTVAFAPSAGTVTAPTALTDGGGEGRTTWIVGSATGTQTLTATAGSLPPLTISATVGAGRPERLEVAAGDAQSAVAGTAVAVRPAVRVRDVGGNGVPGVRVAFVVESGGGRLSGDTATTDATGLATAGSWQLGATIGTNLLRAQVVGASLSAQLSATGLAGAPAVVDALFSFPDSAVVGSTVGQPSVPSVRVRDANGNPVAGVPVAFLVTAGHGTVVPLSAVGGADPVTDAQGRASVASFTLDTVAGPNTVTAVVGEKRLAFTVVGRADVFARLQLAGGDEQHAAPHSTLALGLSVRAVDRYGNGVAAVPIDFVPLQKEVTVDHPRQVTDPDGIATSGRVDIGATSGWKIVAAMRSSASQQQVWFNIRVAPGPPAAIGWDWLTVYYGLPSVQSGYRSRPFDVSVRDAYGTPIPNATISFAVSPAAAGVVSTPSRVPGTAVTSLTTGATGVVTVVLDSYDFVGVAKITATAPGVPANEFPIVVTP</sequence>
<dbReference type="eggNOG" id="COG4932">
    <property type="taxonomic scope" value="Bacteria"/>
</dbReference>
<dbReference type="HOGENOM" id="CLU_474698_0_0_0"/>
<dbReference type="Gene3D" id="2.60.40.10">
    <property type="entry name" value="Immunoglobulins"/>
    <property type="match status" value="4"/>
</dbReference>
<evidence type="ECO:0000313" key="3">
    <source>
        <dbReference type="EMBL" id="AHG88622.1"/>
    </source>
</evidence>
<evidence type="ECO:0000259" key="2">
    <source>
        <dbReference type="PROSITE" id="PS51127"/>
    </source>
</evidence>
<reference evidence="3 4" key="1">
    <citation type="journal article" date="2014" name="Genome Announc.">
        <title>Genome Sequence and Methylome of Soil Bacterium Gemmatirosa kalamazoonensis KBS708T, a Member of the Rarely Cultivated Gemmatimonadetes Phylum.</title>
        <authorList>
            <person name="Debruyn J.M."/>
            <person name="Radosevich M."/>
            <person name="Wommack K.E."/>
            <person name="Polson S.W."/>
            <person name="Hauser L.J."/>
            <person name="Fawaz M.N."/>
            <person name="Korlach J."/>
            <person name="Tsai Y.C."/>
        </authorList>
    </citation>
    <scope>NUCLEOTIDE SEQUENCE [LARGE SCALE GENOMIC DNA]</scope>
    <source>
        <strain evidence="3 4">KBS708</strain>
    </source>
</reference>
<accession>W0RDV8</accession>
<dbReference type="SMART" id="SM00634">
    <property type="entry name" value="BID_1"/>
    <property type="match status" value="2"/>
</dbReference>
<name>W0RDV8_9BACT</name>
<keyword evidence="4" id="KW-1185">Reference proteome</keyword>
<dbReference type="InParanoid" id="W0RDV8"/>
<dbReference type="AlphaFoldDB" id="W0RDV8"/>
<comment type="similarity">
    <text evidence="1">Belongs to the intimin/invasin family.</text>
</comment>
<organism evidence="3 4">
    <name type="scientific">Gemmatirosa kalamazoonensis</name>
    <dbReference type="NCBI Taxonomy" id="861299"/>
    <lineage>
        <taxon>Bacteria</taxon>
        <taxon>Pseudomonadati</taxon>
        <taxon>Gemmatimonadota</taxon>
        <taxon>Gemmatimonadia</taxon>
        <taxon>Gemmatimonadales</taxon>
        <taxon>Gemmatimonadaceae</taxon>
        <taxon>Gemmatirosa</taxon>
    </lineage>
</organism>
<dbReference type="InterPro" id="IPR003344">
    <property type="entry name" value="Big_1_dom"/>
</dbReference>
<protein>
    <submittedName>
        <fullName evidence="3">Ig domain protein group 1 domain protein</fullName>
    </submittedName>
</protein>
<dbReference type="SUPFAM" id="SSF49373">
    <property type="entry name" value="Invasin/intimin cell-adhesion fragments"/>
    <property type="match status" value="4"/>
</dbReference>
<dbReference type="KEGG" id="gba:J421_1085"/>
<dbReference type="Proteomes" id="UP000019151">
    <property type="component" value="Chromosome"/>
</dbReference>
<dbReference type="PROSITE" id="PS51127">
    <property type="entry name" value="BIG1"/>
    <property type="match status" value="1"/>
</dbReference>